<dbReference type="GO" id="GO:0004794">
    <property type="term" value="F:threonine deaminase activity"/>
    <property type="evidence" value="ECO:0007669"/>
    <property type="project" value="TreeGrafter"/>
</dbReference>
<dbReference type="InterPro" id="IPR036052">
    <property type="entry name" value="TrpB-like_PALP_sf"/>
</dbReference>
<dbReference type="InterPro" id="IPR001926">
    <property type="entry name" value="TrpB-like_PALP"/>
</dbReference>
<dbReference type="Pfam" id="PF00291">
    <property type="entry name" value="PALP"/>
    <property type="match status" value="1"/>
</dbReference>
<dbReference type="InterPro" id="IPR000634">
    <property type="entry name" value="Ser/Thr_deHydtase_PyrdxlP-BS"/>
</dbReference>
<dbReference type="GO" id="GO:0030170">
    <property type="term" value="F:pyridoxal phosphate binding"/>
    <property type="evidence" value="ECO:0007669"/>
    <property type="project" value="InterPro"/>
</dbReference>
<dbReference type="GO" id="GO:0009097">
    <property type="term" value="P:isoleucine biosynthetic process"/>
    <property type="evidence" value="ECO:0007669"/>
    <property type="project" value="TreeGrafter"/>
</dbReference>
<dbReference type="SUPFAM" id="SSF53686">
    <property type="entry name" value="Tryptophan synthase beta subunit-like PLP-dependent enzymes"/>
    <property type="match status" value="1"/>
</dbReference>
<name>A0A7S9RCK3_9BACT</name>
<dbReference type="PROSITE" id="PS00165">
    <property type="entry name" value="DEHYDRATASE_SER_THR"/>
    <property type="match status" value="1"/>
</dbReference>
<sequence>MPKFICSKCCNSTDFETPIFACECGGLYDLEFKPAKFDLNLIDQHEFSLFRYREFFPIKNELWRDISLGEGLTKSVKFDGSLYLKMDYAMPTLSFKDRGAVMLIWFCKTYGIKKILQDSSGNAGNSVAAYAARAGIECEIYVPKGTSEKKIKMLEYYGAKAVVFDGMRDETADACRKRAKDEGIFYANHVFNPLFYQGTKTYIYEIYEQLGFVPENLFLPVGNGTLLIGCEIALKELFEAGVIKKLPKIFIVQSENCAPFLGAISEPVAIKAKPTLAEGIAIAKPARGAEILASNYAGEREVITIKEDEIMPARNFLASRGFYVEHTTAAIYAAYASYAKSHKIEGKSIISMCGAGLKSEH</sequence>
<gene>
    <name evidence="5" type="ORF">CVT00_05815</name>
</gene>
<dbReference type="AlphaFoldDB" id="A0A7S9RCK3"/>
<reference evidence="5 6" key="1">
    <citation type="journal article" date="2018" name="Emerg. Microbes Infect.">
        <title>Genomic analysis of oral Campylobacter concisus strains identified a potential bacterial molecular marker associated with active Crohn's disease.</title>
        <authorList>
            <person name="Liu F."/>
            <person name="Ma R."/>
            <person name="Tay C.Y.A."/>
            <person name="Octavia S."/>
            <person name="Lan R."/>
            <person name="Chung H.K.L."/>
            <person name="Riordan S.M."/>
            <person name="Grimm M.C."/>
            <person name="Leong R.W."/>
            <person name="Tanaka M.M."/>
            <person name="Connor S."/>
            <person name="Zhang L."/>
        </authorList>
    </citation>
    <scope>NUCLEOTIDE SEQUENCE [LARGE SCALE GENOMIC DNA]</scope>
    <source>
        <strain evidence="5 6">P1CDO2</strain>
    </source>
</reference>
<dbReference type="GO" id="GO:0006567">
    <property type="term" value="P:L-threonine catabolic process"/>
    <property type="evidence" value="ECO:0007669"/>
    <property type="project" value="TreeGrafter"/>
</dbReference>
<evidence type="ECO:0000259" key="4">
    <source>
        <dbReference type="Pfam" id="PF00291"/>
    </source>
</evidence>
<evidence type="ECO:0000313" key="6">
    <source>
        <dbReference type="Proteomes" id="UP000594508"/>
    </source>
</evidence>
<dbReference type="GO" id="GO:0003941">
    <property type="term" value="F:L-serine ammonia-lyase activity"/>
    <property type="evidence" value="ECO:0007669"/>
    <property type="project" value="TreeGrafter"/>
</dbReference>
<evidence type="ECO:0000313" key="5">
    <source>
        <dbReference type="EMBL" id="QPH89185.1"/>
    </source>
</evidence>
<dbReference type="PANTHER" id="PTHR48078:SF6">
    <property type="entry name" value="L-THREONINE DEHYDRATASE CATABOLIC TDCB"/>
    <property type="match status" value="1"/>
</dbReference>
<dbReference type="EMBL" id="CP060707">
    <property type="protein sequence ID" value="QPH89185.1"/>
    <property type="molecule type" value="Genomic_DNA"/>
</dbReference>
<dbReference type="InterPro" id="IPR050147">
    <property type="entry name" value="Ser/Thr_Dehydratase"/>
</dbReference>
<organism evidence="5 6">
    <name type="scientific">Campylobacter concisus</name>
    <dbReference type="NCBI Taxonomy" id="199"/>
    <lineage>
        <taxon>Bacteria</taxon>
        <taxon>Pseudomonadati</taxon>
        <taxon>Campylobacterota</taxon>
        <taxon>Epsilonproteobacteria</taxon>
        <taxon>Campylobacterales</taxon>
        <taxon>Campylobacteraceae</taxon>
        <taxon>Campylobacter</taxon>
    </lineage>
</organism>
<evidence type="ECO:0000256" key="2">
    <source>
        <dbReference type="ARBA" id="ARBA00022898"/>
    </source>
</evidence>
<feature type="domain" description="Tryptophan synthase beta chain-like PALP" evidence="4">
    <location>
        <begin position="77"/>
        <end position="349"/>
    </location>
</feature>
<proteinExistence type="predicted"/>
<evidence type="ECO:0000256" key="3">
    <source>
        <dbReference type="ARBA" id="ARBA00023239"/>
    </source>
</evidence>
<comment type="cofactor">
    <cofactor evidence="1">
        <name>pyridoxal 5'-phosphate</name>
        <dbReference type="ChEBI" id="CHEBI:597326"/>
    </cofactor>
</comment>
<dbReference type="Proteomes" id="UP000594508">
    <property type="component" value="Chromosome"/>
</dbReference>
<keyword evidence="3" id="KW-0456">Lyase</keyword>
<keyword evidence="2" id="KW-0663">Pyridoxal phosphate</keyword>
<dbReference type="PANTHER" id="PTHR48078">
    <property type="entry name" value="THREONINE DEHYDRATASE, MITOCHONDRIAL-RELATED"/>
    <property type="match status" value="1"/>
</dbReference>
<dbReference type="Gene3D" id="3.40.50.1100">
    <property type="match status" value="2"/>
</dbReference>
<dbReference type="GO" id="GO:0006565">
    <property type="term" value="P:L-serine catabolic process"/>
    <property type="evidence" value="ECO:0007669"/>
    <property type="project" value="TreeGrafter"/>
</dbReference>
<accession>A0A7S9RCK3</accession>
<dbReference type="RefSeq" id="WP_107915007.1">
    <property type="nucleotide sequence ID" value="NZ_CP060707.1"/>
</dbReference>
<protein>
    <submittedName>
        <fullName evidence="5">Pyridoxal-phosphate dependent enzyme</fullName>
    </submittedName>
</protein>
<evidence type="ECO:0000256" key="1">
    <source>
        <dbReference type="ARBA" id="ARBA00001933"/>
    </source>
</evidence>